<evidence type="ECO:0000313" key="1">
    <source>
        <dbReference type="EMBL" id="KAF4653265.1"/>
    </source>
</evidence>
<protein>
    <submittedName>
        <fullName evidence="1">Uncharacterized protein</fullName>
    </submittedName>
</protein>
<dbReference type="AlphaFoldDB" id="A0A7J6L0Z9"/>
<evidence type="ECO:0000313" key="2">
    <source>
        <dbReference type="Proteomes" id="UP000591131"/>
    </source>
</evidence>
<dbReference type="EMBL" id="JAAPAO010000837">
    <property type="protein sequence ID" value="KAF4653265.1"/>
    <property type="molecule type" value="Genomic_DNA"/>
</dbReference>
<organism evidence="1 2">
    <name type="scientific">Perkinsus chesapeaki</name>
    <name type="common">Clam parasite</name>
    <name type="synonym">Perkinsus andrewsi</name>
    <dbReference type="NCBI Taxonomy" id="330153"/>
    <lineage>
        <taxon>Eukaryota</taxon>
        <taxon>Sar</taxon>
        <taxon>Alveolata</taxon>
        <taxon>Perkinsozoa</taxon>
        <taxon>Perkinsea</taxon>
        <taxon>Perkinsida</taxon>
        <taxon>Perkinsidae</taxon>
        <taxon>Perkinsus</taxon>
    </lineage>
</organism>
<accession>A0A7J6L0Z9</accession>
<name>A0A7J6L0Z9_PERCH</name>
<reference evidence="1 2" key="1">
    <citation type="submission" date="2020-04" db="EMBL/GenBank/DDBJ databases">
        <title>Perkinsus chesapeaki whole genome sequence.</title>
        <authorList>
            <person name="Bogema D.R."/>
        </authorList>
    </citation>
    <scope>NUCLEOTIDE SEQUENCE [LARGE SCALE GENOMIC DNA]</scope>
    <source>
        <strain evidence="1">ATCC PRA-425</strain>
    </source>
</reference>
<keyword evidence="2" id="KW-1185">Reference proteome</keyword>
<proteinExistence type="predicted"/>
<sequence>MRIAPLLALTIPTTAIKLGSLRRSPSPNIEAPPLKADIEDEPEGKCRLLLKDVDVSLIARESQAYSSCSYKKSQTTTGPAVTGFYWSSDSSCKDVIDEIHNGLYNQESDYHESVEHGDTPAIHRFLAEKLCP</sequence>
<comment type="caution">
    <text evidence="1">The sequence shown here is derived from an EMBL/GenBank/DDBJ whole genome shotgun (WGS) entry which is preliminary data.</text>
</comment>
<gene>
    <name evidence="1" type="ORF">FOL47_010612</name>
</gene>
<dbReference type="Proteomes" id="UP000591131">
    <property type="component" value="Unassembled WGS sequence"/>
</dbReference>